<dbReference type="PANTHER" id="PTHR42760:SF124">
    <property type="entry name" value="SHORT-CHAIN DEHYDROGENASE_REDUCTASE"/>
    <property type="match status" value="1"/>
</dbReference>
<reference evidence="4 5" key="1">
    <citation type="submission" date="2017-05" db="EMBL/GenBank/DDBJ databases">
        <title>Draft genome sequence of Elsinoe australis.</title>
        <authorList>
            <person name="Cheng Q."/>
        </authorList>
    </citation>
    <scope>NUCLEOTIDE SEQUENCE [LARGE SCALE GENOMIC DNA]</scope>
    <source>
        <strain evidence="4 5">NL1</strain>
    </source>
</reference>
<dbReference type="PRINTS" id="PR00080">
    <property type="entry name" value="SDRFAMILY"/>
</dbReference>
<dbReference type="PANTHER" id="PTHR42760">
    <property type="entry name" value="SHORT-CHAIN DEHYDROGENASES/REDUCTASES FAMILY MEMBER"/>
    <property type="match status" value="1"/>
</dbReference>
<comment type="caution">
    <text evidence="4">The sequence shown here is derived from an EMBL/GenBank/DDBJ whole genome shotgun (WGS) entry which is preliminary data.</text>
</comment>
<evidence type="ECO:0000256" key="3">
    <source>
        <dbReference type="SAM" id="MobiDB-lite"/>
    </source>
</evidence>
<gene>
    <name evidence="4" type="ORF">B9Z65_8011</name>
</gene>
<keyword evidence="2" id="KW-0521">NADP</keyword>
<dbReference type="InterPro" id="IPR002347">
    <property type="entry name" value="SDR_fam"/>
</dbReference>
<organism evidence="4 5">
    <name type="scientific">Elsinoe australis</name>
    <dbReference type="NCBI Taxonomy" id="40998"/>
    <lineage>
        <taxon>Eukaryota</taxon>
        <taxon>Fungi</taxon>
        <taxon>Dikarya</taxon>
        <taxon>Ascomycota</taxon>
        <taxon>Pezizomycotina</taxon>
        <taxon>Dothideomycetes</taxon>
        <taxon>Dothideomycetidae</taxon>
        <taxon>Myriangiales</taxon>
        <taxon>Elsinoaceae</taxon>
        <taxon>Elsinoe</taxon>
    </lineage>
</organism>
<comment type="similarity">
    <text evidence="1">Belongs to the short-chain dehydrogenases/reductases (SDR) family.</text>
</comment>
<protein>
    <submittedName>
        <fullName evidence="4">Levodione reductase</fullName>
    </submittedName>
</protein>
<dbReference type="FunFam" id="3.40.50.720:FF:000084">
    <property type="entry name" value="Short-chain dehydrogenase reductase"/>
    <property type="match status" value="1"/>
</dbReference>
<evidence type="ECO:0000256" key="1">
    <source>
        <dbReference type="ARBA" id="ARBA00006484"/>
    </source>
</evidence>
<feature type="region of interest" description="Disordered" evidence="3">
    <location>
        <begin position="45"/>
        <end position="74"/>
    </location>
</feature>
<dbReference type="STRING" id="40998.A0A2P7YVT0"/>
<dbReference type="Pfam" id="PF13561">
    <property type="entry name" value="adh_short_C2"/>
    <property type="match status" value="1"/>
</dbReference>
<evidence type="ECO:0000313" key="5">
    <source>
        <dbReference type="Proteomes" id="UP000243723"/>
    </source>
</evidence>
<dbReference type="Proteomes" id="UP000243723">
    <property type="component" value="Unassembled WGS sequence"/>
</dbReference>
<dbReference type="PRINTS" id="PR00081">
    <property type="entry name" value="GDHRDH"/>
</dbReference>
<keyword evidence="5" id="KW-1185">Reference proteome</keyword>
<accession>A0A2P7YVT0</accession>
<evidence type="ECO:0000256" key="2">
    <source>
        <dbReference type="ARBA" id="ARBA00022857"/>
    </source>
</evidence>
<dbReference type="OrthoDB" id="417891at2759"/>
<dbReference type="Gene3D" id="3.40.50.720">
    <property type="entry name" value="NAD(P)-binding Rossmann-like Domain"/>
    <property type="match status" value="1"/>
</dbReference>
<name>A0A2P7YVT0_9PEZI</name>
<dbReference type="SUPFAM" id="SSF51735">
    <property type="entry name" value="NAD(P)-binding Rossmann-fold domains"/>
    <property type="match status" value="1"/>
</dbReference>
<dbReference type="GO" id="GO:0016616">
    <property type="term" value="F:oxidoreductase activity, acting on the CH-OH group of donors, NAD or NADP as acceptor"/>
    <property type="evidence" value="ECO:0007669"/>
    <property type="project" value="TreeGrafter"/>
</dbReference>
<dbReference type="EMBL" id="NHZQ01000363">
    <property type="protein sequence ID" value="PSK40071.1"/>
    <property type="molecule type" value="Genomic_DNA"/>
</dbReference>
<dbReference type="AlphaFoldDB" id="A0A2P7YVT0"/>
<dbReference type="InterPro" id="IPR036291">
    <property type="entry name" value="NAD(P)-bd_dom_sf"/>
</dbReference>
<dbReference type="InterPro" id="IPR020904">
    <property type="entry name" value="Sc_DH/Rdtase_CS"/>
</dbReference>
<feature type="compositionally biased region" description="Polar residues" evidence="3">
    <location>
        <begin position="61"/>
        <end position="74"/>
    </location>
</feature>
<dbReference type="PROSITE" id="PS00061">
    <property type="entry name" value="ADH_SHORT"/>
    <property type="match status" value="1"/>
</dbReference>
<sequence>MPGRLQNRTAFITGASSGLGRAIALRYASEGANICVADLFPAPRTLDPKSATPDPQDVRDTSSQPTHETILSTHGPNRAAFTKCDVTSSASISAAVDFCVQTFGRVDIVVACAGIAVEGTRESRRCHETEEGDWDRTFSINARGVFLTCKYGIGQMLEQEPMEGSRERGWVVNLASMMGLVGFNGLTSYNASKGAVVQMTKVMALDYAADRIHVNCICPGFVKTSMTQNAFGNQEGRGYMDSLHPLGGMAEDPDVIAKAAVFLASDDAEWVTGHPLVVDGGYTAR</sequence>
<proteinExistence type="inferred from homology"/>
<dbReference type="CDD" id="cd05233">
    <property type="entry name" value="SDR_c"/>
    <property type="match status" value="1"/>
</dbReference>
<evidence type="ECO:0000313" key="4">
    <source>
        <dbReference type="EMBL" id="PSK40071.1"/>
    </source>
</evidence>